<dbReference type="PANTHER" id="PTHR13593:SF143">
    <property type="entry name" value="PHOSPHATIDYLINOSITOL-SPECIFIC PHOSPHOLIPASE C X DOMAIN-CONTAINING PROTEIN"/>
    <property type="match status" value="1"/>
</dbReference>
<evidence type="ECO:0000259" key="2">
    <source>
        <dbReference type="SMART" id="SM00148"/>
    </source>
</evidence>
<dbReference type="SMART" id="SM00148">
    <property type="entry name" value="PLCXc"/>
    <property type="match status" value="1"/>
</dbReference>
<dbReference type="InterPro" id="IPR000909">
    <property type="entry name" value="PLipase_C_PInositol-sp_X_dom"/>
</dbReference>
<evidence type="ECO:0000256" key="1">
    <source>
        <dbReference type="SAM" id="MobiDB-lite"/>
    </source>
</evidence>
<evidence type="ECO:0000313" key="4">
    <source>
        <dbReference type="Proteomes" id="UP000824010"/>
    </source>
</evidence>
<dbReference type="Pfam" id="PF00388">
    <property type="entry name" value="PI-PLC-X"/>
    <property type="match status" value="1"/>
</dbReference>
<dbReference type="Proteomes" id="UP000824010">
    <property type="component" value="Chromosome"/>
</dbReference>
<dbReference type="InterPro" id="IPR051057">
    <property type="entry name" value="PI-PLC_domain"/>
</dbReference>
<evidence type="ECO:0000313" key="3">
    <source>
        <dbReference type="EMBL" id="QXH55719.1"/>
    </source>
</evidence>
<dbReference type="PROSITE" id="PS50007">
    <property type="entry name" value="PIPLC_X_DOMAIN"/>
    <property type="match status" value="1"/>
</dbReference>
<organism evidence="3 4">
    <name type="scientific">Pseudomonas maumuensis</name>
    <dbReference type="NCBI Taxonomy" id="2842354"/>
    <lineage>
        <taxon>Bacteria</taxon>
        <taxon>Pseudomonadati</taxon>
        <taxon>Pseudomonadota</taxon>
        <taxon>Gammaproteobacteria</taxon>
        <taxon>Pseudomonadales</taxon>
        <taxon>Pseudomonadaceae</taxon>
        <taxon>Pseudomonas</taxon>
    </lineage>
</organism>
<gene>
    <name evidence="3" type="ORF">KSS90_20670</name>
</gene>
<reference evidence="3 4" key="1">
    <citation type="journal article" date="2021" name="Microorganisms">
        <title>The Ever-Expanding Pseudomonas Genus: Description of 43 New Species and Partition of the Pseudomonas putida Group.</title>
        <authorList>
            <person name="Girard L."/>
            <person name="Lood C."/>
            <person name="Hofte M."/>
            <person name="Vandamme P."/>
            <person name="Rokni-Zadeh H."/>
            <person name="van Noort V."/>
            <person name="Lavigne R."/>
            <person name="De Mot R."/>
        </authorList>
    </citation>
    <scope>NUCLEOTIDE SEQUENCE [LARGE SCALE GENOMIC DNA]</scope>
    <source>
        <strain evidence="3 4">COW77</strain>
    </source>
</reference>
<accession>A0ABX8NH11</accession>
<feature type="domain" description="Phosphatidylinositol-specific phospholipase C X" evidence="2">
    <location>
        <begin position="210"/>
        <end position="367"/>
    </location>
</feature>
<dbReference type="PANTHER" id="PTHR13593">
    <property type="match status" value="1"/>
</dbReference>
<feature type="region of interest" description="Disordered" evidence="1">
    <location>
        <begin position="1"/>
        <end position="31"/>
    </location>
</feature>
<keyword evidence="4" id="KW-1185">Reference proteome</keyword>
<protein>
    <submittedName>
        <fullName evidence="3">Phosphatidylinositol-specific phospholipase C domain-containing protein</fullName>
    </submittedName>
</protein>
<dbReference type="RefSeq" id="WP_217867066.1">
    <property type="nucleotide sequence ID" value="NZ_CP077077.1"/>
</dbReference>
<proteinExistence type="predicted"/>
<dbReference type="EMBL" id="CP077077">
    <property type="protein sequence ID" value="QXH55719.1"/>
    <property type="molecule type" value="Genomic_DNA"/>
</dbReference>
<name>A0ABX8NH11_9PSED</name>
<sequence length="503" mass="56882">MNDENTKKDGLSETKQTYRDNEVNFSPDWHDGTSRYTIASGSYTLNEVYISEGEDPDQKNKKGDVKRFSNDGKMLFEVGRSGSKDVAKSWSEIVKRKNNTFDDDPGDLNFAFEGDLLLTLTDGEFGADKREFLFRDVWVGQGSTWFNNNWWFGGPHCENIGDHTVSCRGESTLNHAPVRMDFRRGGSNAVDRYDLRNLTYDDFTHWMGELDPSTRLDRIVMPGSHNAGMYETKNCSPDMDITRWMSKTQGQSIYTQLSVGSRYFDLRIKKHDGNLITTHRENNTTGKGCDGAKLQVIMDDVKKFLGESPSEVVILKISHFKDLAVEKDVKSLMDSYASILYKNADRGVNLAELTLGDVKGKVLLVLSEALEPEPERGYFSYRDGSARGSNLVVYDKYTNTTDYKEMRADQLDKLNKTGGLGQGFLFLLSWTLTANGSEFWSSVEQMARLANKWLPQGLADLTKMPNIVYLDFINADVAAYIILRNFPADASTKARFEVKKSLK</sequence>